<feature type="compositionally biased region" description="Basic and acidic residues" evidence="2">
    <location>
        <begin position="160"/>
        <end position="170"/>
    </location>
</feature>
<feature type="compositionally biased region" description="Acidic residues" evidence="2">
    <location>
        <begin position="458"/>
        <end position="476"/>
    </location>
</feature>
<comment type="caution">
    <text evidence="3">The sequence shown here is derived from an EMBL/GenBank/DDBJ whole genome shotgun (WGS) entry which is preliminary data.</text>
</comment>
<accession>A0A2Z6QRP4</accession>
<dbReference type="EMBL" id="BEXD01001167">
    <property type="protein sequence ID" value="GBB92720.1"/>
    <property type="molecule type" value="Genomic_DNA"/>
</dbReference>
<sequence>MSSELEVLKQRIVELEAKNAELEAEKAELLKRIMEENTKRDVRVEELEQKNKELETRLAIVEQVSLPVEEQSYNDNPSDDSTSNFNSVAEYHEKPLVDVKTDNSFPEEVCYNKQELVVTVPVNSAKRLNGTSLEEKDMDSFLLEAHKKIVSSEIKRRNKERQVDRKKNEKNGQGLIQEISSSVPKENHVTKISETARSRKSDNSDALMSSFHGTSMIEISQHLAQLCDNALIAEEHRLEANQEEILCWYHYGRNFVFQLEALCGKDKIGEKKARGLIYDEVVKQVNIIRKKRSQDTGVPLPDITRDGLRKKTQRAEKIYKLLEKIGLDKIQYIRTYSANEISKFTSDEIQKIMNHFSNKPSMDFTEDQDIFISDDSFSQTDTSEVRANPLFSAEVKVGPSNPLEAEDDYYKMLLEDCAKDCEYFDKEVDSVPQSVKETNKEVVSQSGGETNESKSDDENASDDSEEEMPDDSDDDGYDRYGGYNEYGECDRGYYYRDGRYERKTSPMMSPIISPVTA</sequence>
<dbReference type="Proteomes" id="UP000247702">
    <property type="component" value="Unassembled WGS sequence"/>
</dbReference>
<feature type="region of interest" description="Disordered" evidence="2">
    <location>
        <begin position="153"/>
        <end position="207"/>
    </location>
</feature>
<evidence type="ECO:0000256" key="1">
    <source>
        <dbReference type="SAM" id="Coils"/>
    </source>
</evidence>
<feature type="region of interest" description="Disordered" evidence="2">
    <location>
        <begin position="431"/>
        <end position="490"/>
    </location>
</feature>
<feature type="coiled-coil region" evidence="1">
    <location>
        <begin position="5"/>
        <end position="64"/>
    </location>
</feature>
<evidence type="ECO:0000313" key="3">
    <source>
        <dbReference type="EMBL" id="GBB92720.1"/>
    </source>
</evidence>
<evidence type="ECO:0000256" key="2">
    <source>
        <dbReference type="SAM" id="MobiDB-lite"/>
    </source>
</evidence>
<name>A0A2Z6QRP4_9GLOM</name>
<dbReference type="AlphaFoldDB" id="A0A2Z6QRP4"/>
<reference evidence="3 4" key="1">
    <citation type="submission" date="2017-11" db="EMBL/GenBank/DDBJ databases">
        <title>The genome of Rhizophagus clarus HR1 reveals common genetic basis of auxotrophy among arbuscular mycorrhizal fungi.</title>
        <authorList>
            <person name="Kobayashi Y."/>
        </authorList>
    </citation>
    <scope>NUCLEOTIDE SEQUENCE [LARGE SCALE GENOMIC DNA]</scope>
    <source>
        <strain evidence="3 4">HR1</strain>
    </source>
</reference>
<proteinExistence type="predicted"/>
<keyword evidence="4" id="KW-1185">Reference proteome</keyword>
<feature type="compositionally biased region" description="Polar residues" evidence="2">
    <location>
        <begin position="431"/>
        <end position="450"/>
    </location>
</feature>
<gene>
    <name evidence="3" type="ORF">RclHR1_20480002</name>
</gene>
<evidence type="ECO:0000313" key="4">
    <source>
        <dbReference type="Proteomes" id="UP000247702"/>
    </source>
</evidence>
<feature type="compositionally biased region" description="Basic and acidic residues" evidence="2">
    <location>
        <begin position="185"/>
        <end position="203"/>
    </location>
</feature>
<organism evidence="3 4">
    <name type="scientific">Rhizophagus clarus</name>
    <dbReference type="NCBI Taxonomy" id="94130"/>
    <lineage>
        <taxon>Eukaryota</taxon>
        <taxon>Fungi</taxon>
        <taxon>Fungi incertae sedis</taxon>
        <taxon>Mucoromycota</taxon>
        <taxon>Glomeromycotina</taxon>
        <taxon>Glomeromycetes</taxon>
        <taxon>Glomerales</taxon>
        <taxon>Glomeraceae</taxon>
        <taxon>Rhizophagus</taxon>
    </lineage>
</organism>
<protein>
    <submittedName>
        <fullName evidence="3">Uncharacterized protein</fullName>
    </submittedName>
</protein>
<keyword evidence="1" id="KW-0175">Coiled coil</keyword>